<proteinExistence type="predicted"/>
<organism evidence="2 4">
    <name type="scientific">Daphnia pulex</name>
    <name type="common">Water flea</name>
    <dbReference type="NCBI Taxonomy" id="6669"/>
    <lineage>
        <taxon>Eukaryota</taxon>
        <taxon>Metazoa</taxon>
        <taxon>Ecdysozoa</taxon>
        <taxon>Arthropoda</taxon>
        <taxon>Crustacea</taxon>
        <taxon>Branchiopoda</taxon>
        <taxon>Diplostraca</taxon>
        <taxon>Cladocera</taxon>
        <taxon>Anomopoda</taxon>
        <taxon>Daphniidae</taxon>
        <taxon>Daphnia</taxon>
    </lineage>
</organism>
<dbReference type="Proteomes" id="UP000000305">
    <property type="component" value="Unassembled WGS sequence"/>
</dbReference>
<protein>
    <submittedName>
        <fullName evidence="2">Uncharacterized protein</fullName>
    </submittedName>
</protein>
<sequence>MEDLFIHRRNGPIPSNVNLQKERPVCLSFQLEGHGDTYTHPQRRQPAKGKARPIPSDVNLPKERPVNYNVVLLSDVVSLMAGSTTSVSMSLWARIPNRNAAALLHNSNIRNLGALNCTAPPGLQSITPKLVMPRATTLIPEASEYYTTTYAAAPAYYTEAHYYNNTEVTKYYTTTCAALSYYKDASNKLYRRWGCIVDGWVDHSTGESTTKLPECYTKTYAAPKYLTDAPKCYSAPSYYTSKAPTYDDPSHITTPRLPSATLFPVNKSRLRLITPTKRSNTTPKCQITALPRSTQPQPAKYYAAPTYYSEELAMAPCSFWLMVGSTTANYNNAPMCYSVPSYYTEDLTCCTTEVPKYCTTTYVTPEYYTTKAPEYYVELEY</sequence>
<dbReference type="EMBL" id="GL732569">
    <property type="protein sequence ID" value="EFX76287.1"/>
    <property type="molecule type" value="Genomic_DNA"/>
</dbReference>
<reference evidence="2 4" key="1">
    <citation type="journal article" date="2011" name="Science">
        <title>The ecoresponsive genome of Daphnia pulex.</title>
        <authorList>
            <person name="Colbourne J.K."/>
            <person name="Pfrender M.E."/>
            <person name="Gilbert D."/>
            <person name="Thomas W.K."/>
            <person name="Tucker A."/>
            <person name="Oakley T.H."/>
            <person name="Tokishita S."/>
            <person name="Aerts A."/>
            <person name="Arnold G.J."/>
            <person name="Basu M.K."/>
            <person name="Bauer D.J."/>
            <person name="Caceres C.E."/>
            <person name="Carmel L."/>
            <person name="Casola C."/>
            <person name="Choi J.H."/>
            <person name="Detter J.C."/>
            <person name="Dong Q."/>
            <person name="Dusheyko S."/>
            <person name="Eads B.D."/>
            <person name="Frohlich T."/>
            <person name="Geiler-Samerotte K.A."/>
            <person name="Gerlach D."/>
            <person name="Hatcher P."/>
            <person name="Jogdeo S."/>
            <person name="Krijgsveld J."/>
            <person name="Kriventseva E.V."/>
            <person name="Kultz D."/>
            <person name="Laforsch C."/>
            <person name="Lindquist E."/>
            <person name="Lopez J."/>
            <person name="Manak J.R."/>
            <person name="Muller J."/>
            <person name="Pangilinan J."/>
            <person name="Patwardhan R.P."/>
            <person name="Pitluck S."/>
            <person name="Pritham E.J."/>
            <person name="Rechtsteiner A."/>
            <person name="Rho M."/>
            <person name="Rogozin I.B."/>
            <person name="Sakarya O."/>
            <person name="Salamov A."/>
            <person name="Schaack S."/>
            <person name="Shapiro H."/>
            <person name="Shiga Y."/>
            <person name="Skalitzky C."/>
            <person name="Smith Z."/>
            <person name="Souvorov A."/>
            <person name="Sung W."/>
            <person name="Tang Z."/>
            <person name="Tsuchiya D."/>
            <person name="Tu H."/>
            <person name="Vos H."/>
            <person name="Wang M."/>
            <person name="Wolf Y.I."/>
            <person name="Yamagata H."/>
            <person name="Yamada T."/>
            <person name="Ye Y."/>
            <person name="Shaw J.R."/>
            <person name="Andrews J."/>
            <person name="Crease T.J."/>
            <person name="Tang H."/>
            <person name="Lucas S.M."/>
            <person name="Robertson H.M."/>
            <person name="Bork P."/>
            <person name="Koonin E.V."/>
            <person name="Zdobnov E.M."/>
            <person name="Grigoriev I.V."/>
            <person name="Lynch M."/>
            <person name="Boore J.L."/>
        </authorList>
    </citation>
    <scope>NUCLEOTIDE SEQUENCE [LARGE SCALE GENOMIC DNA]</scope>
</reference>
<dbReference type="KEGG" id="dpx:DAPPUDRAFT_249214"/>
<dbReference type="EMBL" id="GL732569">
    <property type="protein sequence ID" value="EFX76325.1"/>
    <property type="molecule type" value="Genomic_DNA"/>
</dbReference>
<dbReference type="PANTHER" id="PTHR23263">
    <property type="entry name" value="SMALL PROLINE-RICH PROTEIN"/>
    <property type="match status" value="1"/>
</dbReference>
<dbReference type="HOGENOM" id="CLU_638207_0_0_1"/>
<feature type="region of interest" description="Disordered" evidence="1">
    <location>
        <begin position="33"/>
        <end position="60"/>
    </location>
</feature>
<evidence type="ECO:0000313" key="2">
    <source>
        <dbReference type="EMBL" id="EFX76287.1"/>
    </source>
</evidence>
<dbReference type="AlphaFoldDB" id="E9GW55"/>
<name>E9GW55_DAPPU</name>
<gene>
    <name evidence="2" type="ORF">DAPPUDRAFT_249214</name>
    <name evidence="3" type="ORF">DAPPUDRAFT_249218</name>
</gene>
<evidence type="ECO:0000313" key="4">
    <source>
        <dbReference type="Proteomes" id="UP000000305"/>
    </source>
</evidence>
<accession>E9GW55</accession>
<keyword evidence="4" id="KW-1185">Reference proteome</keyword>
<evidence type="ECO:0000313" key="3">
    <source>
        <dbReference type="EMBL" id="EFX76325.1"/>
    </source>
</evidence>
<dbReference type="KEGG" id="dpx:DAPPUDRAFT_249218"/>
<evidence type="ECO:0000256" key="1">
    <source>
        <dbReference type="SAM" id="MobiDB-lite"/>
    </source>
</evidence>
<feature type="compositionally biased region" description="Basic residues" evidence="1">
    <location>
        <begin position="41"/>
        <end position="51"/>
    </location>
</feature>
<dbReference type="PANTHER" id="PTHR23263:SF124">
    <property type="entry name" value="SMALL PROLINE-RICH PROTEIN 3"/>
    <property type="match status" value="1"/>
</dbReference>